<comment type="caution">
    <text evidence="4">The sequence shown here is derived from an EMBL/GenBank/DDBJ whole genome shotgun (WGS) entry which is preliminary data.</text>
</comment>
<name>A0ABP9CAP6_9PSEU</name>
<dbReference type="InterPro" id="IPR036188">
    <property type="entry name" value="FAD/NAD-bd_sf"/>
</dbReference>
<dbReference type="PRINTS" id="PR00420">
    <property type="entry name" value="RNGMNOXGNASE"/>
</dbReference>
<keyword evidence="4" id="KW-0503">Monooxygenase</keyword>
<reference evidence="5" key="1">
    <citation type="journal article" date="2019" name="Int. J. Syst. Evol. Microbiol.">
        <title>The Global Catalogue of Microorganisms (GCM) 10K type strain sequencing project: providing services to taxonomists for standard genome sequencing and annotation.</title>
        <authorList>
            <consortium name="The Broad Institute Genomics Platform"/>
            <consortium name="The Broad Institute Genome Sequencing Center for Infectious Disease"/>
            <person name="Wu L."/>
            <person name="Ma J."/>
        </authorList>
    </citation>
    <scope>NUCLEOTIDE SEQUENCE [LARGE SCALE GENOMIC DNA]</scope>
    <source>
        <strain evidence="5">JCM 17979</strain>
    </source>
</reference>
<accession>A0ABP9CAP6</accession>
<dbReference type="SUPFAM" id="SSF51905">
    <property type="entry name" value="FAD/NAD(P)-binding domain"/>
    <property type="match status" value="1"/>
</dbReference>
<evidence type="ECO:0000313" key="4">
    <source>
        <dbReference type="EMBL" id="GAA4807561.1"/>
    </source>
</evidence>
<dbReference type="GO" id="GO:0004497">
    <property type="term" value="F:monooxygenase activity"/>
    <property type="evidence" value="ECO:0007669"/>
    <property type="project" value="UniProtKB-KW"/>
</dbReference>
<dbReference type="Pfam" id="PF01494">
    <property type="entry name" value="FAD_binding_3"/>
    <property type="match status" value="1"/>
</dbReference>
<organism evidence="4 5">
    <name type="scientific">Actinomycetospora chlora</name>
    <dbReference type="NCBI Taxonomy" id="663608"/>
    <lineage>
        <taxon>Bacteria</taxon>
        <taxon>Bacillati</taxon>
        <taxon>Actinomycetota</taxon>
        <taxon>Actinomycetes</taxon>
        <taxon>Pseudonocardiales</taxon>
        <taxon>Pseudonocardiaceae</taxon>
        <taxon>Actinomycetospora</taxon>
    </lineage>
</organism>
<gene>
    <name evidence="4" type="ORF">GCM10023200_51510</name>
</gene>
<evidence type="ECO:0000256" key="1">
    <source>
        <dbReference type="ARBA" id="ARBA00023002"/>
    </source>
</evidence>
<dbReference type="EMBL" id="BAABHO010000057">
    <property type="protein sequence ID" value="GAA4807561.1"/>
    <property type="molecule type" value="Genomic_DNA"/>
</dbReference>
<keyword evidence="2" id="KW-0520">NAD</keyword>
<evidence type="ECO:0000259" key="3">
    <source>
        <dbReference type="Pfam" id="PF01494"/>
    </source>
</evidence>
<dbReference type="Proteomes" id="UP001500928">
    <property type="component" value="Unassembled WGS sequence"/>
</dbReference>
<feature type="domain" description="FAD-binding" evidence="3">
    <location>
        <begin position="252"/>
        <end position="316"/>
    </location>
</feature>
<dbReference type="InterPro" id="IPR002938">
    <property type="entry name" value="FAD-bd"/>
</dbReference>
<keyword evidence="5" id="KW-1185">Reference proteome</keyword>
<dbReference type="Gene3D" id="3.50.50.60">
    <property type="entry name" value="FAD/NAD(P)-binding domain"/>
    <property type="match status" value="1"/>
</dbReference>
<dbReference type="Gene3D" id="3.30.9.20">
    <property type="match status" value="1"/>
</dbReference>
<dbReference type="RefSeq" id="WP_345422695.1">
    <property type="nucleotide sequence ID" value="NZ_BAABHO010000057.1"/>
</dbReference>
<dbReference type="InterPro" id="IPR050631">
    <property type="entry name" value="PheA/TfdB_FAD_monoxygenase"/>
</dbReference>
<protein>
    <submittedName>
        <fullName evidence="4">FAD-dependent monooxygenase</fullName>
    </submittedName>
</protein>
<dbReference type="PANTHER" id="PTHR43476:SF4">
    <property type="entry name" value="BLR0106 PROTEIN"/>
    <property type="match status" value="1"/>
</dbReference>
<proteinExistence type="predicted"/>
<evidence type="ECO:0000256" key="2">
    <source>
        <dbReference type="ARBA" id="ARBA00023027"/>
    </source>
</evidence>
<sequence length="398" mass="42953">MKITCVGGGPAGLYTAVLLRLADPAHEVTVVERNPAGVTHGWGVVFWQELLEALRAGDPTTAEQIADAAFAWSGQDVDVEGSGRVSRPSGGYGIGRRHLLDILAERARGLGVRLAFEHEVGPGARPDADLVVAADGAGSAFRRAGDFGASVEVGANQYVWLGTTRVVDPFLFAFVRSPAGWLWCHAYGYDEGHSTFIVECPPATWRGLGLDRLDAAASLALLERLFARHLDGHPLISPGGDPDAPLPWLAFRTVHCARWSDGDVVLVGDAAHTTHFAIGSGTTLALEDAIALVRALGEEPDTAAALARYERERRAALAPRRRDAAHSARWLEDVERYIDLDLPVFEAVLHRRRSAIVPRVPPRLYVRARAVAERHGIARVLWDQAAVARRLLAGRDGA</sequence>
<dbReference type="PANTHER" id="PTHR43476">
    <property type="entry name" value="3-(3-HYDROXY-PHENYL)PROPIONATE/3-HYDROXYCINNAMIC ACID HYDROXYLASE"/>
    <property type="match status" value="1"/>
</dbReference>
<evidence type="ECO:0000313" key="5">
    <source>
        <dbReference type="Proteomes" id="UP001500928"/>
    </source>
</evidence>
<keyword evidence="1" id="KW-0560">Oxidoreductase</keyword>